<protein>
    <recommendedName>
        <fullName evidence="2">BZIP domain-containing protein</fullName>
    </recommendedName>
</protein>
<feature type="compositionally biased region" description="Basic and acidic residues" evidence="1">
    <location>
        <begin position="29"/>
        <end position="44"/>
    </location>
</feature>
<evidence type="ECO:0000313" key="4">
    <source>
        <dbReference type="Proteomes" id="UP001219568"/>
    </source>
</evidence>
<feature type="compositionally biased region" description="Basic and acidic residues" evidence="1">
    <location>
        <begin position="103"/>
        <end position="114"/>
    </location>
</feature>
<proteinExistence type="predicted"/>
<feature type="region of interest" description="Disordered" evidence="1">
    <location>
        <begin position="1"/>
        <end position="44"/>
    </location>
</feature>
<comment type="caution">
    <text evidence="3">The sequence shown here is derived from an EMBL/GenBank/DDBJ whole genome shotgun (WGS) entry which is preliminary data.</text>
</comment>
<dbReference type="InterPro" id="IPR046347">
    <property type="entry name" value="bZIP_sf"/>
</dbReference>
<name>A0AAD6N6X6_PENCN</name>
<dbReference type="Proteomes" id="UP001219568">
    <property type="component" value="Unassembled WGS sequence"/>
</dbReference>
<sequence length="298" mass="33553">MHLSIEHDNHPGSIGGHSNISTCSPNAHANEDWSKISDPTERRRVQNRIAQRNYRRKLKHRLENLERQAACSASPEQSHAKPILTKLSATKTRTKMRTSKSVADVKPHNSHSSDRPLSCESYTSSDDRQNIFAQQCTRQPSEFSPQALYYPSMSPCDVNRQSAYFQSPFYHTTPNNHNEIATYQTEYSDPVFSVVPMVPSLHTASNIAYDEDYRSLFSICYATKADFELCQQQQQAHPQNALPDGLPLIIYSVCISPGDTACMLLHARSLATTSYVPEAFIFTFPLTLELAAYAMCSQ</sequence>
<gene>
    <name evidence="3" type="ORF">N7460_007831</name>
</gene>
<dbReference type="Gene3D" id="1.20.5.170">
    <property type="match status" value="1"/>
</dbReference>
<feature type="domain" description="BZIP" evidence="2">
    <location>
        <begin position="42"/>
        <end position="57"/>
    </location>
</feature>
<dbReference type="InterPro" id="IPR004827">
    <property type="entry name" value="bZIP"/>
</dbReference>
<dbReference type="PANTHER" id="PTHR39607:SF3">
    <property type="entry name" value="BZIP DOMAIN-CONTAINING PROTEIN"/>
    <property type="match status" value="1"/>
</dbReference>
<keyword evidence="4" id="KW-1185">Reference proteome</keyword>
<evidence type="ECO:0000313" key="3">
    <source>
        <dbReference type="EMBL" id="KAJ6038060.1"/>
    </source>
</evidence>
<dbReference type="InterPro" id="IPR052635">
    <property type="entry name" value="Sec_Metab_Biosynth_Reg"/>
</dbReference>
<feature type="compositionally biased region" description="Polar residues" evidence="1">
    <location>
        <begin position="16"/>
        <end position="27"/>
    </location>
</feature>
<dbReference type="PROSITE" id="PS00036">
    <property type="entry name" value="BZIP_BASIC"/>
    <property type="match status" value="1"/>
</dbReference>
<dbReference type="PANTHER" id="PTHR39607">
    <property type="entry name" value="XANTHOCILLIN BIOSYNTHESIS CLUSTER TRANSCRIPTION FACTOR XANC-RELATED"/>
    <property type="match status" value="1"/>
</dbReference>
<feature type="region of interest" description="Disordered" evidence="1">
    <location>
        <begin position="69"/>
        <end position="124"/>
    </location>
</feature>
<dbReference type="AlphaFoldDB" id="A0AAD6N6X6"/>
<dbReference type="GO" id="GO:0003700">
    <property type="term" value="F:DNA-binding transcription factor activity"/>
    <property type="evidence" value="ECO:0007669"/>
    <property type="project" value="InterPro"/>
</dbReference>
<dbReference type="EMBL" id="JAQJZL010000009">
    <property type="protein sequence ID" value="KAJ6038060.1"/>
    <property type="molecule type" value="Genomic_DNA"/>
</dbReference>
<accession>A0AAD6N6X6</accession>
<dbReference type="CDD" id="cd14688">
    <property type="entry name" value="bZIP_YAP"/>
    <property type="match status" value="1"/>
</dbReference>
<evidence type="ECO:0000256" key="1">
    <source>
        <dbReference type="SAM" id="MobiDB-lite"/>
    </source>
</evidence>
<reference evidence="3" key="2">
    <citation type="submission" date="2023-01" db="EMBL/GenBank/DDBJ databases">
        <authorList>
            <person name="Petersen C."/>
        </authorList>
    </citation>
    <scope>NUCLEOTIDE SEQUENCE</scope>
    <source>
        <strain evidence="3">IBT 15450</strain>
    </source>
</reference>
<feature type="compositionally biased region" description="Basic and acidic residues" evidence="1">
    <location>
        <begin position="1"/>
        <end position="10"/>
    </location>
</feature>
<evidence type="ECO:0000259" key="2">
    <source>
        <dbReference type="PROSITE" id="PS00036"/>
    </source>
</evidence>
<dbReference type="SUPFAM" id="SSF57959">
    <property type="entry name" value="Leucine zipper domain"/>
    <property type="match status" value="1"/>
</dbReference>
<organism evidence="3 4">
    <name type="scientific">Penicillium canescens</name>
    <dbReference type="NCBI Taxonomy" id="5083"/>
    <lineage>
        <taxon>Eukaryota</taxon>
        <taxon>Fungi</taxon>
        <taxon>Dikarya</taxon>
        <taxon>Ascomycota</taxon>
        <taxon>Pezizomycotina</taxon>
        <taxon>Eurotiomycetes</taxon>
        <taxon>Eurotiomycetidae</taxon>
        <taxon>Eurotiales</taxon>
        <taxon>Aspergillaceae</taxon>
        <taxon>Penicillium</taxon>
    </lineage>
</organism>
<reference evidence="3" key="1">
    <citation type="journal article" date="2023" name="IMA Fungus">
        <title>Comparative genomic study of the Penicillium genus elucidates a diverse pangenome and 15 lateral gene transfer events.</title>
        <authorList>
            <person name="Petersen C."/>
            <person name="Sorensen T."/>
            <person name="Nielsen M.R."/>
            <person name="Sondergaard T.E."/>
            <person name="Sorensen J.L."/>
            <person name="Fitzpatrick D.A."/>
            <person name="Frisvad J.C."/>
            <person name="Nielsen K.L."/>
        </authorList>
    </citation>
    <scope>NUCLEOTIDE SEQUENCE</scope>
    <source>
        <strain evidence="3">IBT 15450</strain>
    </source>
</reference>